<dbReference type="GO" id="GO:0008757">
    <property type="term" value="F:S-adenosylmethionine-dependent methyltransferase activity"/>
    <property type="evidence" value="ECO:0007669"/>
    <property type="project" value="TreeGrafter"/>
</dbReference>
<gene>
    <name evidence="4" type="ORF">CFP71_02930</name>
</gene>
<sequence length="220" mass="24077">MADRTALTAGLLAYVDSLTPEPPALRAVRDETTRMPMLARMVSSAAQARLLALLVATIDARRVLEIGTFTGYSTLAMALSAGPDCVITTCDSVPRWTRIAKRHWDRNGVTGKITLRLGDAGATLAELVATEAEFDLAYIDADKASYPTYYRRCMRLVRPGGLVLLDNTFCLGRVADRTATDAETEAVREVNRLIKADERAQEVVLTIGDGLTIVRRNQDF</sequence>
<dbReference type="PANTHER" id="PTHR10509">
    <property type="entry name" value="O-METHYLTRANSFERASE-RELATED"/>
    <property type="match status" value="1"/>
</dbReference>
<name>A0A229SI07_9PSEU</name>
<dbReference type="GO" id="GO:0008171">
    <property type="term" value="F:O-methyltransferase activity"/>
    <property type="evidence" value="ECO:0007669"/>
    <property type="project" value="InterPro"/>
</dbReference>
<dbReference type="Proteomes" id="UP000215223">
    <property type="component" value="Unassembled WGS sequence"/>
</dbReference>
<organism evidence="4 5">
    <name type="scientific">Amycolatopsis thailandensis</name>
    <dbReference type="NCBI Taxonomy" id="589330"/>
    <lineage>
        <taxon>Bacteria</taxon>
        <taxon>Bacillati</taxon>
        <taxon>Actinomycetota</taxon>
        <taxon>Actinomycetes</taxon>
        <taxon>Pseudonocardiales</taxon>
        <taxon>Pseudonocardiaceae</taxon>
        <taxon>Amycolatopsis</taxon>
    </lineage>
</organism>
<dbReference type="OrthoDB" id="9799672at2"/>
<accession>A0A229SI07</accession>
<keyword evidence="2 4" id="KW-0808">Transferase</keyword>
<dbReference type="InterPro" id="IPR002935">
    <property type="entry name" value="SAM_O-MeTrfase"/>
</dbReference>
<evidence type="ECO:0000256" key="3">
    <source>
        <dbReference type="ARBA" id="ARBA00022691"/>
    </source>
</evidence>
<proteinExistence type="predicted"/>
<reference evidence="4 5" key="1">
    <citation type="submission" date="2017-07" db="EMBL/GenBank/DDBJ databases">
        <title>Amycolatopsis thailandensis Genome sequencing and assembly.</title>
        <authorList>
            <person name="Kaur N."/>
            <person name="Mayilraj S."/>
        </authorList>
    </citation>
    <scope>NUCLEOTIDE SEQUENCE [LARGE SCALE GENOMIC DNA]</scope>
    <source>
        <strain evidence="4 5">JCM 16380</strain>
    </source>
</reference>
<dbReference type="CDD" id="cd02440">
    <property type="entry name" value="AdoMet_MTases"/>
    <property type="match status" value="1"/>
</dbReference>
<evidence type="ECO:0000313" key="4">
    <source>
        <dbReference type="EMBL" id="OXM58510.1"/>
    </source>
</evidence>
<keyword evidence="3" id="KW-0949">S-adenosyl-L-methionine</keyword>
<dbReference type="PROSITE" id="PS51682">
    <property type="entry name" value="SAM_OMT_I"/>
    <property type="match status" value="1"/>
</dbReference>
<dbReference type="InterPro" id="IPR029063">
    <property type="entry name" value="SAM-dependent_MTases_sf"/>
</dbReference>
<dbReference type="RefSeq" id="WP_093932271.1">
    <property type="nucleotide sequence ID" value="NZ_NMQT01000011.1"/>
</dbReference>
<evidence type="ECO:0000256" key="1">
    <source>
        <dbReference type="ARBA" id="ARBA00022603"/>
    </source>
</evidence>
<protein>
    <submittedName>
        <fullName evidence="4">SAM-dependent methyltransferase</fullName>
    </submittedName>
</protein>
<dbReference type="Gene3D" id="3.40.50.150">
    <property type="entry name" value="Vaccinia Virus protein VP39"/>
    <property type="match status" value="1"/>
</dbReference>
<evidence type="ECO:0000313" key="5">
    <source>
        <dbReference type="Proteomes" id="UP000215223"/>
    </source>
</evidence>
<keyword evidence="1 4" id="KW-0489">Methyltransferase</keyword>
<dbReference type="EMBL" id="NMQT01000011">
    <property type="protein sequence ID" value="OXM58510.1"/>
    <property type="molecule type" value="Genomic_DNA"/>
</dbReference>
<dbReference type="PANTHER" id="PTHR10509:SF14">
    <property type="entry name" value="CAFFEOYL-COA O-METHYLTRANSFERASE 3-RELATED"/>
    <property type="match status" value="1"/>
</dbReference>
<dbReference type="GO" id="GO:0032259">
    <property type="term" value="P:methylation"/>
    <property type="evidence" value="ECO:0007669"/>
    <property type="project" value="UniProtKB-KW"/>
</dbReference>
<dbReference type="InterPro" id="IPR050362">
    <property type="entry name" value="Cation-dep_OMT"/>
</dbReference>
<evidence type="ECO:0000256" key="2">
    <source>
        <dbReference type="ARBA" id="ARBA00022679"/>
    </source>
</evidence>
<comment type="caution">
    <text evidence="4">The sequence shown here is derived from an EMBL/GenBank/DDBJ whole genome shotgun (WGS) entry which is preliminary data.</text>
</comment>
<dbReference type="Pfam" id="PF01596">
    <property type="entry name" value="Methyltransf_3"/>
    <property type="match status" value="1"/>
</dbReference>
<dbReference type="SUPFAM" id="SSF53335">
    <property type="entry name" value="S-adenosyl-L-methionine-dependent methyltransferases"/>
    <property type="match status" value="1"/>
</dbReference>
<dbReference type="AlphaFoldDB" id="A0A229SI07"/>
<keyword evidence="5" id="KW-1185">Reference proteome</keyword>